<dbReference type="OrthoDB" id="6194521at2"/>
<dbReference type="InterPro" id="IPR002589">
    <property type="entry name" value="Macro_dom"/>
</dbReference>
<dbReference type="HOGENOM" id="CLU_046550_5_1_9"/>
<gene>
    <name evidence="2" type="ordered locus">Daud_0314</name>
</gene>
<dbReference type="RefSeq" id="WP_012301467.1">
    <property type="nucleotide sequence ID" value="NC_010424.1"/>
</dbReference>
<dbReference type="InterPro" id="IPR043472">
    <property type="entry name" value="Macro_dom-like"/>
</dbReference>
<reference evidence="2 3" key="2">
    <citation type="journal article" date="2008" name="Science">
        <title>Environmental genomics reveals a single-species ecosystem deep within Earth.</title>
        <authorList>
            <person name="Chivian D."/>
            <person name="Brodie E.L."/>
            <person name="Alm E.J."/>
            <person name="Culley D.E."/>
            <person name="Dehal P.S."/>
            <person name="Desantis T.Z."/>
            <person name="Gihring T.M."/>
            <person name="Lapidus A."/>
            <person name="Lin L.H."/>
            <person name="Lowry S.R."/>
            <person name="Moser D.P."/>
            <person name="Richardson P.M."/>
            <person name="Southam G."/>
            <person name="Wanger G."/>
            <person name="Pratt L.M."/>
            <person name="Andersen G.L."/>
            <person name="Hazen T.C."/>
            <person name="Brockman F.J."/>
            <person name="Arkin A.P."/>
            <person name="Onstott T.C."/>
        </authorList>
    </citation>
    <scope>NUCLEOTIDE SEQUENCE [LARGE SCALE GENOMIC DNA]</scope>
    <source>
        <strain evidence="2 3">MP104C</strain>
    </source>
</reference>
<name>B1I0W1_DESAP</name>
<dbReference type="AlphaFoldDB" id="B1I0W1"/>
<dbReference type="SUPFAM" id="SSF52949">
    <property type="entry name" value="Macro domain-like"/>
    <property type="match status" value="1"/>
</dbReference>
<evidence type="ECO:0000313" key="3">
    <source>
        <dbReference type="Proteomes" id="UP000008544"/>
    </source>
</evidence>
<evidence type="ECO:0000259" key="1">
    <source>
        <dbReference type="PROSITE" id="PS51154"/>
    </source>
</evidence>
<organism evidence="2 3">
    <name type="scientific">Desulforudis audaxviator (strain MP104C)</name>
    <dbReference type="NCBI Taxonomy" id="477974"/>
    <lineage>
        <taxon>Bacteria</taxon>
        <taxon>Bacillati</taxon>
        <taxon>Bacillota</taxon>
        <taxon>Clostridia</taxon>
        <taxon>Thermoanaerobacterales</taxon>
        <taxon>Candidatus Desulforudaceae</taxon>
        <taxon>Candidatus Desulforudis</taxon>
    </lineage>
</organism>
<dbReference type="eggNOG" id="COG2110">
    <property type="taxonomic scope" value="Bacteria"/>
</dbReference>
<dbReference type="KEGG" id="dau:Daud_0314"/>
<dbReference type="Pfam" id="PF01661">
    <property type="entry name" value="Macro"/>
    <property type="match status" value="1"/>
</dbReference>
<dbReference type="Proteomes" id="UP000008544">
    <property type="component" value="Chromosome"/>
</dbReference>
<dbReference type="Gene3D" id="3.40.220.10">
    <property type="entry name" value="Leucine Aminopeptidase, subunit E, domain 1"/>
    <property type="match status" value="1"/>
</dbReference>
<dbReference type="EMBL" id="CP000860">
    <property type="protein sequence ID" value="ACA58875.1"/>
    <property type="molecule type" value="Genomic_DNA"/>
</dbReference>
<dbReference type="PROSITE" id="PS51154">
    <property type="entry name" value="MACRO"/>
    <property type="match status" value="1"/>
</dbReference>
<keyword evidence="3" id="KW-1185">Reference proteome</keyword>
<reference evidence="3" key="1">
    <citation type="submission" date="2007-10" db="EMBL/GenBank/DDBJ databases">
        <title>Complete sequence of chromosome of Desulforudis audaxviator MP104C.</title>
        <authorList>
            <person name="Copeland A."/>
            <person name="Lucas S."/>
            <person name="Lapidus A."/>
            <person name="Barry K."/>
            <person name="Glavina del Rio T."/>
            <person name="Dalin E."/>
            <person name="Tice H."/>
            <person name="Bruce D."/>
            <person name="Pitluck S."/>
            <person name="Lowry S.R."/>
            <person name="Larimer F."/>
            <person name="Land M.L."/>
            <person name="Hauser L."/>
            <person name="Kyrpides N."/>
            <person name="Ivanova N.N."/>
            <person name="Richardson P."/>
        </authorList>
    </citation>
    <scope>NUCLEOTIDE SEQUENCE [LARGE SCALE GENOMIC DNA]</scope>
    <source>
        <strain evidence="3">MP104C</strain>
    </source>
</reference>
<evidence type="ECO:0000313" key="2">
    <source>
        <dbReference type="EMBL" id="ACA58875.1"/>
    </source>
</evidence>
<accession>B1I0W1</accession>
<protein>
    <submittedName>
        <fullName evidence="2">Appr-1-p processing domain protein</fullName>
    </submittedName>
</protein>
<dbReference type="STRING" id="477974.Daud_0314"/>
<dbReference type="PANTHER" id="PTHR11106">
    <property type="entry name" value="GANGLIOSIDE INDUCED DIFFERENTIATION ASSOCIATED PROTEIN 2-RELATED"/>
    <property type="match status" value="1"/>
</dbReference>
<sequence>MARTIKGVTIECVQGDITRQEGFDAVVNAANAELRPGGGVSGAIHRAAGPGLAEECRPLAPIKPGQAVITSAHKLPNRFVIHCLGPVYGVDKPSDRLLADCYRNALKLADRYEISSIAFPAISTGAFGYPVREAAEEACRAIVETIPALKSVKRIRFVLRDAEPVRVHEEALASA</sequence>
<dbReference type="PANTHER" id="PTHR11106:SF27">
    <property type="entry name" value="MACRO DOMAIN-CONTAINING PROTEIN"/>
    <property type="match status" value="1"/>
</dbReference>
<feature type="domain" description="Macro" evidence="1">
    <location>
        <begin position="1"/>
        <end position="175"/>
    </location>
</feature>
<proteinExistence type="predicted"/>
<dbReference type="SMART" id="SM00506">
    <property type="entry name" value="A1pp"/>
    <property type="match status" value="1"/>
</dbReference>